<organism evidence="1">
    <name type="scientific">Rhizophora mucronata</name>
    <name type="common">Asiatic mangrove</name>
    <dbReference type="NCBI Taxonomy" id="61149"/>
    <lineage>
        <taxon>Eukaryota</taxon>
        <taxon>Viridiplantae</taxon>
        <taxon>Streptophyta</taxon>
        <taxon>Embryophyta</taxon>
        <taxon>Tracheophyta</taxon>
        <taxon>Spermatophyta</taxon>
        <taxon>Magnoliopsida</taxon>
        <taxon>eudicotyledons</taxon>
        <taxon>Gunneridae</taxon>
        <taxon>Pentapetalae</taxon>
        <taxon>rosids</taxon>
        <taxon>fabids</taxon>
        <taxon>Malpighiales</taxon>
        <taxon>Rhizophoraceae</taxon>
        <taxon>Rhizophora</taxon>
    </lineage>
</organism>
<sequence length="36" mass="3709">MSSGLCSTSLSSCSRLSSTVLKKFVLVMIAVTATAE</sequence>
<accession>A0A2P2QU18</accession>
<reference evidence="1" key="1">
    <citation type="submission" date="2018-02" db="EMBL/GenBank/DDBJ databases">
        <title>Rhizophora mucronata_Transcriptome.</title>
        <authorList>
            <person name="Meera S.P."/>
            <person name="Sreeshan A."/>
            <person name="Augustine A."/>
        </authorList>
    </citation>
    <scope>NUCLEOTIDE SEQUENCE</scope>
    <source>
        <tissue evidence="1">Leaf</tissue>
    </source>
</reference>
<evidence type="ECO:0000313" key="1">
    <source>
        <dbReference type="EMBL" id="MBX70445.1"/>
    </source>
</evidence>
<dbReference type="AlphaFoldDB" id="A0A2P2QU18"/>
<name>A0A2P2QU18_RHIMU</name>
<proteinExistence type="predicted"/>
<protein>
    <submittedName>
        <fullName evidence="1">Arginine decarboxylase</fullName>
    </submittedName>
</protein>
<dbReference type="EMBL" id="GGEC01089961">
    <property type="protein sequence ID" value="MBX70445.1"/>
    <property type="molecule type" value="Transcribed_RNA"/>
</dbReference>